<dbReference type="OrthoDB" id="4089008at2759"/>
<dbReference type="STRING" id="284811.Q75AJ4"/>
<dbReference type="GeneID" id="4620171"/>
<evidence type="ECO:0000313" key="2">
    <source>
        <dbReference type="EMBL" id="AAS51853.2"/>
    </source>
</evidence>
<dbReference type="GO" id="GO:0005634">
    <property type="term" value="C:nucleus"/>
    <property type="evidence" value="ECO:0007669"/>
    <property type="project" value="EnsemblFungi"/>
</dbReference>
<dbReference type="GO" id="GO:0000977">
    <property type="term" value="F:RNA polymerase II transcription regulatory region sequence-specific DNA binding"/>
    <property type="evidence" value="ECO:0007669"/>
    <property type="project" value="EnsemblFungi"/>
</dbReference>
<proteinExistence type="predicted"/>
<feature type="compositionally biased region" description="Polar residues" evidence="1">
    <location>
        <begin position="611"/>
        <end position="624"/>
    </location>
</feature>
<dbReference type="Pfam" id="PF04001">
    <property type="entry name" value="Vhr1"/>
    <property type="match status" value="1"/>
</dbReference>
<dbReference type="FunCoup" id="Q75AJ4">
    <property type="interactions" value="189"/>
</dbReference>
<dbReference type="EMBL" id="AE016817">
    <property type="protein sequence ID" value="AAS51853.2"/>
    <property type="molecule type" value="Genomic_DNA"/>
</dbReference>
<dbReference type="HOGENOM" id="CLU_006698_0_0_1"/>
<gene>
    <name evidence="2" type="ORF">AGOS_ADL067C</name>
</gene>
<dbReference type="GO" id="GO:0000981">
    <property type="term" value="F:DNA-binding transcription factor activity, RNA polymerase II-specific"/>
    <property type="evidence" value="ECO:0007669"/>
    <property type="project" value="EnsemblFungi"/>
</dbReference>
<dbReference type="OMA" id="FVMERFF"/>
<reference evidence="2 3" key="1">
    <citation type="journal article" date="2004" name="Science">
        <title>The Ashbya gossypii genome as a tool for mapping the ancient Saccharomyces cerevisiae genome.</title>
        <authorList>
            <person name="Dietrich F.S."/>
            <person name="Voegeli S."/>
            <person name="Brachat S."/>
            <person name="Lerch A."/>
            <person name="Gates K."/>
            <person name="Steiner S."/>
            <person name="Mohr C."/>
            <person name="Pohlmann R."/>
            <person name="Luedi P."/>
            <person name="Choi S."/>
            <person name="Wing R.A."/>
            <person name="Flavier A."/>
            <person name="Gaffney T.D."/>
            <person name="Philippsen P."/>
        </authorList>
    </citation>
    <scope>NUCLEOTIDE SEQUENCE [LARGE SCALE GENOMIC DNA]</scope>
    <source>
        <strain evidence="3">ATCC 10895 / CBS 109.51 / FGSC 9923 / NRRL Y-1056</strain>
    </source>
</reference>
<dbReference type="GO" id="GO:0045944">
    <property type="term" value="P:positive regulation of transcription by RNA polymerase II"/>
    <property type="evidence" value="ECO:0007669"/>
    <property type="project" value="EnsemblFungi"/>
</dbReference>
<evidence type="ECO:0000313" key="3">
    <source>
        <dbReference type="Proteomes" id="UP000000591"/>
    </source>
</evidence>
<dbReference type="Proteomes" id="UP000000591">
    <property type="component" value="Chromosome IV"/>
</dbReference>
<feature type="region of interest" description="Disordered" evidence="1">
    <location>
        <begin position="92"/>
        <end position="137"/>
    </location>
</feature>
<accession>Q75AJ4</accession>
<dbReference type="InterPro" id="IPR007147">
    <property type="entry name" value="TF_Vhr"/>
</dbReference>
<reference evidence="3" key="2">
    <citation type="journal article" date="2013" name="G3 (Bethesda)">
        <title>Genomes of Ashbya fungi isolated from insects reveal four mating-type loci, numerous translocations, lack of transposons, and distinct gene duplications.</title>
        <authorList>
            <person name="Dietrich F.S."/>
            <person name="Voegeli S."/>
            <person name="Kuo S."/>
            <person name="Philippsen P."/>
        </authorList>
    </citation>
    <scope>GENOME REANNOTATION</scope>
    <source>
        <strain evidence="3">ATCC 10895 / CBS 109.51 / FGSC 9923 / NRRL Y-1056</strain>
    </source>
</reference>
<dbReference type="KEGG" id="ago:AGOS_ADL067C"/>
<sequence>MMNKVHKPTGNGTTHKIREQLNFKDNKKWKQFSSRRLELIDKFGLSERKASEQDDNIRQIATILRTEFGYPVSSSGEFEKLVTAAVQSVRRNRKRCTKTRNANTMRKGGATSSGSATSTSDAEEGISKVSSPVMHGSTASLSSSAGCIPPIQSAPSLPVLQPRPVRVVATRSLKLDHYGNGNPIYGSNVSAASAINCNEILRSVIMDLVYNHIPLAEQCRHDTSPSLTDLAIFSQHRNLLSLALASSKHESKEAEDREQSDQHNRAASNENIPFFLREKILLHIQRSKTCMEIATEELRLENCVNLCMLGDTCIKAAVSFVMERFFSSLPVTSTEYITQKVTSLEQSALICMKFFAPGTKSNMQILSVENKVTLFQLIIGAIVKDFGFDPCLYPLGEVFHDLILRQYPLVCSSSPSQKTAVLTTLSMKPQLANRDVNRKVLLKFQDKEQRFTFPLLSNGPPTMNDVLENLRQLFQIPNTYSNLALFHNNTIIKDDMELASILNQFSAGETIIEIKEPSSASGQSVSAVESSFNGLTILSNVSTTAAPSISMPSSKPSSVIGRSSSPLISNYTHSNTASVAALDSIISRISSPVAVKAQSANGEVIAPPTIRTKSPQPSGAQTKGSFEKGLPQPVFQPLL</sequence>
<dbReference type="InParanoid" id="Q75AJ4"/>
<organism evidence="2 3">
    <name type="scientific">Eremothecium gossypii (strain ATCC 10895 / CBS 109.51 / FGSC 9923 / NRRL Y-1056)</name>
    <name type="common">Yeast</name>
    <name type="synonym">Ashbya gossypii</name>
    <dbReference type="NCBI Taxonomy" id="284811"/>
    <lineage>
        <taxon>Eukaryota</taxon>
        <taxon>Fungi</taxon>
        <taxon>Dikarya</taxon>
        <taxon>Ascomycota</taxon>
        <taxon>Saccharomycotina</taxon>
        <taxon>Saccharomycetes</taxon>
        <taxon>Saccharomycetales</taxon>
        <taxon>Saccharomycetaceae</taxon>
        <taxon>Eremothecium</taxon>
    </lineage>
</organism>
<evidence type="ECO:0000256" key="1">
    <source>
        <dbReference type="SAM" id="MobiDB-lite"/>
    </source>
</evidence>
<dbReference type="AlphaFoldDB" id="Q75AJ4"/>
<dbReference type="eggNOG" id="ENOG502QVE1">
    <property type="taxonomic scope" value="Eukaryota"/>
</dbReference>
<dbReference type="RefSeq" id="NP_984029.2">
    <property type="nucleotide sequence ID" value="NM_209382.2"/>
</dbReference>
<dbReference type="GO" id="GO:1990383">
    <property type="term" value="P:cellular response to biotin starvation"/>
    <property type="evidence" value="ECO:0007669"/>
    <property type="project" value="EnsemblFungi"/>
</dbReference>
<protein>
    <submittedName>
        <fullName evidence="2">ADL067Cp</fullName>
    </submittedName>
</protein>
<feature type="compositionally biased region" description="Low complexity" evidence="1">
    <location>
        <begin position="99"/>
        <end position="120"/>
    </location>
</feature>
<keyword evidence="3" id="KW-1185">Reference proteome</keyword>
<feature type="region of interest" description="Disordered" evidence="1">
    <location>
        <begin position="605"/>
        <end position="639"/>
    </location>
</feature>
<name>Q75AJ4_EREGS</name>